<organism evidence="1 2">
    <name type="scientific">Verminephrobacter eiseniae (strain EF01-2)</name>
    <dbReference type="NCBI Taxonomy" id="391735"/>
    <lineage>
        <taxon>Bacteria</taxon>
        <taxon>Pseudomonadati</taxon>
        <taxon>Pseudomonadota</taxon>
        <taxon>Betaproteobacteria</taxon>
        <taxon>Burkholderiales</taxon>
        <taxon>Comamonadaceae</taxon>
        <taxon>Verminephrobacter</taxon>
    </lineage>
</organism>
<protein>
    <submittedName>
        <fullName evidence="1">Uncharacterized protein</fullName>
    </submittedName>
</protein>
<dbReference type="KEGG" id="vei:Veis_5036"/>
<dbReference type="Proteomes" id="UP000000374">
    <property type="component" value="Plasmid pVEIS01"/>
</dbReference>
<keyword evidence="2" id="KW-1185">Reference proteome</keyword>
<dbReference type="EMBL" id="CP000543">
    <property type="protein sequence ID" value="ABM60722.1"/>
    <property type="molecule type" value="Genomic_DNA"/>
</dbReference>
<sequence>MKPKLYQADKVAEVAKTLAEAPALPPKFIPHSDTLAELSKHIKDMHFRKNYDARQIANILKENGIKTTIKEVRNMLQIASKRAPKNGDKRSYN</sequence>
<dbReference type="OrthoDB" id="9911697at2"/>
<geneLocation type="plasmid" evidence="1 2">
    <name>pVEIS01</name>
</geneLocation>
<dbReference type="eggNOG" id="ENOG50345SB">
    <property type="taxonomic scope" value="Bacteria"/>
</dbReference>
<dbReference type="RefSeq" id="WP_011799419.1">
    <property type="nucleotide sequence ID" value="NC_008771.1"/>
</dbReference>
<reference evidence="1 2" key="1">
    <citation type="submission" date="2006-12" db="EMBL/GenBank/DDBJ databases">
        <title>Complete sequence of plasmid pVEIS01 of Verminephrobacter eiseniae EF01-2.</title>
        <authorList>
            <consortium name="US DOE Joint Genome Institute"/>
            <person name="Copeland A."/>
            <person name="Lucas S."/>
            <person name="Lapidus A."/>
            <person name="Barry K."/>
            <person name="Detter J.C."/>
            <person name="Glavina del Rio T."/>
            <person name="Dalin E."/>
            <person name="Tice H."/>
            <person name="Pitluck S."/>
            <person name="Chertkov O."/>
            <person name="Brettin T."/>
            <person name="Bruce D."/>
            <person name="Han C."/>
            <person name="Tapia R."/>
            <person name="Gilna P."/>
            <person name="Schmutz J."/>
            <person name="Larimer F."/>
            <person name="Land M."/>
            <person name="Hauser L."/>
            <person name="Kyrpides N."/>
            <person name="Kim E."/>
            <person name="Stahl D."/>
            <person name="Richardson P."/>
        </authorList>
    </citation>
    <scope>NUCLEOTIDE SEQUENCE [LARGE SCALE GENOMIC DNA]</scope>
    <source>
        <strain evidence="2">EF01-2</strain>
        <plasmid evidence="2">Plasmid pVEIS01</plasmid>
    </source>
</reference>
<gene>
    <name evidence="1" type="ordered locus">Veis_5036</name>
</gene>
<name>A1WSW5_VEREI</name>
<dbReference type="HOGENOM" id="CLU_174917_0_0_4"/>
<accession>A1WSW5</accession>
<proteinExistence type="predicted"/>
<evidence type="ECO:0000313" key="2">
    <source>
        <dbReference type="Proteomes" id="UP000000374"/>
    </source>
</evidence>
<evidence type="ECO:0000313" key="1">
    <source>
        <dbReference type="EMBL" id="ABM60722.1"/>
    </source>
</evidence>
<keyword evidence="1" id="KW-0614">Plasmid</keyword>
<dbReference type="GeneID" id="76463535"/>
<dbReference type="AlphaFoldDB" id="A1WSW5"/>